<evidence type="ECO:0000313" key="3">
    <source>
        <dbReference type="Proteomes" id="UP000005850"/>
    </source>
</evidence>
<dbReference type="Proteomes" id="UP000005850">
    <property type="component" value="Chromosome"/>
</dbReference>
<dbReference type="InterPro" id="IPR037523">
    <property type="entry name" value="VOC_core"/>
</dbReference>
<accession>A0A075R3L2</accession>
<evidence type="ECO:0000313" key="2">
    <source>
        <dbReference type="EMBL" id="AIG26449.1"/>
    </source>
</evidence>
<organism evidence="2 3">
    <name type="scientific">Brevibacillus laterosporus LMG 15441</name>
    <dbReference type="NCBI Taxonomy" id="1042163"/>
    <lineage>
        <taxon>Bacteria</taxon>
        <taxon>Bacillati</taxon>
        <taxon>Bacillota</taxon>
        <taxon>Bacilli</taxon>
        <taxon>Bacillales</taxon>
        <taxon>Paenibacillaceae</taxon>
        <taxon>Brevibacillus</taxon>
    </lineage>
</organism>
<dbReference type="InterPro" id="IPR029068">
    <property type="entry name" value="Glyas_Bleomycin-R_OHBP_Dase"/>
</dbReference>
<proteinExistence type="predicted"/>
<dbReference type="SUPFAM" id="SSF54593">
    <property type="entry name" value="Glyoxalase/Bleomycin resistance protein/Dihydroxybiphenyl dioxygenase"/>
    <property type="match status" value="1"/>
</dbReference>
<dbReference type="HOGENOM" id="CLU_105391_0_0_9"/>
<sequence length="232" mass="26538">MRIMEIVLQSNRLDEMKSFYSELLGFCIKQASAEAFTIATGESKITFQKNVTDLGAYYHFAFTIPSNKLTESIQWLQHKGISCFSTDRQNQFFFPAWNATAAYFYDPDGNLVEFIAHHSLHNPSEAPFSENSILYISEIGLPVPHVAESSKHICEAFEQEIWRKDEKQFAAVGDVEGLFILIETSRLWFPDERIPGVFPTQVKIQSELDNQVQLTGLPYQLWSTAKVPMEQI</sequence>
<dbReference type="eggNOG" id="COG0346">
    <property type="taxonomic scope" value="Bacteria"/>
</dbReference>
<dbReference type="Pfam" id="PF00903">
    <property type="entry name" value="Glyoxalase"/>
    <property type="match status" value="1"/>
</dbReference>
<dbReference type="AlphaFoldDB" id="A0A075R3L2"/>
<protein>
    <submittedName>
        <fullName evidence="2">Glyoxalase-like domain protein</fullName>
    </submittedName>
</protein>
<keyword evidence="3" id="KW-1185">Reference proteome</keyword>
<reference evidence="2 3" key="1">
    <citation type="journal article" date="2011" name="J. Bacteriol.">
        <title>Genome sequence of Brevibacillus laterosporus LMG 15441, a pathogen of invertebrates.</title>
        <authorList>
            <person name="Djukic M."/>
            <person name="Poehlein A."/>
            <person name="Thurmer A."/>
            <person name="Daniel R."/>
        </authorList>
    </citation>
    <scope>NUCLEOTIDE SEQUENCE [LARGE SCALE GENOMIC DNA]</scope>
    <source>
        <strain evidence="2 3">LMG 15441</strain>
    </source>
</reference>
<dbReference type="Gene3D" id="3.10.180.10">
    <property type="entry name" value="2,3-Dihydroxybiphenyl 1,2-Dioxygenase, domain 1"/>
    <property type="match status" value="1"/>
</dbReference>
<dbReference type="KEGG" id="blr:BRLA_c021280"/>
<dbReference type="CDD" id="cd06587">
    <property type="entry name" value="VOC"/>
    <property type="match status" value="1"/>
</dbReference>
<evidence type="ECO:0000259" key="1">
    <source>
        <dbReference type="PROSITE" id="PS51819"/>
    </source>
</evidence>
<dbReference type="STRING" id="1042163.BRLA_c021280"/>
<name>A0A075R3L2_BRELA</name>
<dbReference type="InterPro" id="IPR004360">
    <property type="entry name" value="Glyas_Fos-R_dOase_dom"/>
</dbReference>
<gene>
    <name evidence="2" type="ORF">BRLA_c021280</name>
</gene>
<feature type="domain" description="VOC" evidence="1">
    <location>
        <begin position="2"/>
        <end position="117"/>
    </location>
</feature>
<dbReference type="RefSeq" id="WP_003337310.1">
    <property type="nucleotide sequence ID" value="NZ_CP007806.1"/>
</dbReference>
<dbReference type="PROSITE" id="PS51819">
    <property type="entry name" value="VOC"/>
    <property type="match status" value="1"/>
</dbReference>
<dbReference type="EMBL" id="CP007806">
    <property type="protein sequence ID" value="AIG26449.1"/>
    <property type="molecule type" value="Genomic_DNA"/>
</dbReference>